<reference evidence="5" key="1">
    <citation type="journal article" date="2019" name="Int. J. Syst. Evol. Microbiol.">
        <title>The Global Catalogue of Microorganisms (GCM) 10K type strain sequencing project: providing services to taxonomists for standard genome sequencing and annotation.</title>
        <authorList>
            <consortium name="The Broad Institute Genomics Platform"/>
            <consortium name="The Broad Institute Genome Sequencing Center for Infectious Disease"/>
            <person name="Wu L."/>
            <person name="Ma J."/>
        </authorList>
    </citation>
    <scope>NUCLEOTIDE SEQUENCE [LARGE SCALE GENOMIC DNA]</scope>
    <source>
        <strain evidence="5">KCTC 42182</strain>
    </source>
</reference>
<dbReference type="Gene3D" id="1.10.357.10">
    <property type="entry name" value="Tetracycline Repressor, domain 2"/>
    <property type="match status" value="1"/>
</dbReference>
<dbReference type="SUPFAM" id="SSF46689">
    <property type="entry name" value="Homeodomain-like"/>
    <property type="match status" value="1"/>
</dbReference>
<feature type="domain" description="HTH tetR-type" evidence="3">
    <location>
        <begin position="20"/>
        <end position="80"/>
    </location>
</feature>
<dbReference type="EMBL" id="JBHRYJ010000003">
    <property type="protein sequence ID" value="MFC3676720.1"/>
    <property type="molecule type" value="Genomic_DNA"/>
</dbReference>
<comment type="caution">
    <text evidence="4">The sequence shown here is derived from an EMBL/GenBank/DDBJ whole genome shotgun (WGS) entry which is preliminary data.</text>
</comment>
<dbReference type="PANTHER" id="PTHR43479">
    <property type="entry name" value="ACREF/ENVCD OPERON REPRESSOR-RELATED"/>
    <property type="match status" value="1"/>
</dbReference>
<dbReference type="InterPro" id="IPR023772">
    <property type="entry name" value="DNA-bd_HTH_TetR-type_CS"/>
</dbReference>
<dbReference type="PROSITE" id="PS01081">
    <property type="entry name" value="HTH_TETR_1"/>
    <property type="match status" value="1"/>
</dbReference>
<keyword evidence="1 2" id="KW-0238">DNA-binding</keyword>
<dbReference type="Pfam" id="PF00440">
    <property type="entry name" value="TetR_N"/>
    <property type="match status" value="1"/>
</dbReference>
<evidence type="ECO:0000313" key="5">
    <source>
        <dbReference type="Proteomes" id="UP001595711"/>
    </source>
</evidence>
<evidence type="ECO:0000313" key="4">
    <source>
        <dbReference type="EMBL" id="MFC3676720.1"/>
    </source>
</evidence>
<dbReference type="PRINTS" id="PR00455">
    <property type="entry name" value="HTHTETR"/>
</dbReference>
<evidence type="ECO:0000259" key="3">
    <source>
        <dbReference type="PROSITE" id="PS50977"/>
    </source>
</evidence>
<feature type="DNA-binding region" description="H-T-H motif" evidence="2">
    <location>
        <begin position="43"/>
        <end position="62"/>
    </location>
</feature>
<dbReference type="InterPro" id="IPR050624">
    <property type="entry name" value="HTH-type_Tx_Regulator"/>
</dbReference>
<evidence type="ECO:0000256" key="1">
    <source>
        <dbReference type="ARBA" id="ARBA00023125"/>
    </source>
</evidence>
<dbReference type="InterPro" id="IPR001647">
    <property type="entry name" value="HTH_TetR"/>
</dbReference>
<dbReference type="Gene3D" id="1.10.10.60">
    <property type="entry name" value="Homeodomain-like"/>
    <property type="match status" value="1"/>
</dbReference>
<dbReference type="PANTHER" id="PTHR43479:SF11">
    <property type="entry name" value="ACREF_ENVCD OPERON REPRESSOR-RELATED"/>
    <property type="match status" value="1"/>
</dbReference>
<dbReference type="InterPro" id="IPR009057">
    <property type="entry name" value="Homeodomain-like_sf"/>
</dbReference>
<dbReference type="RefSeq" id="WP_379727828.1">
    <property type="nucleotide sequence ID" value="NZ_JBHRYJ010000003.1"/>
</dbReference>
<sequence length="215" mass="24265">MSSMNPRKRALPLPKTGRGEITRRKILDAAKREIGRRGFAEASVSTITTEAGVAQGTFYIYFRSKEDVMRELVLHMGRMLRHHLTEATAAATDRIDAERLGLRAFLDFVRRNPDLYKVVEESQFVDEKVYRQYYTEFAKSYRIALAASEKRGEIAPGRNGHTIEVRAWMLMGIAVFLGQRYGLWDPKVPLDPIVEAATGMIAHGLLPVPAATKSR</sequence>
<organism evidence="4 5">
    <name type="scientific">Ferrovibrio xuzhouensis</name>
    <dbReference type="NCBI Taxonomy" id="1576914"/>
    <lineage>
        <taxon>Bacteria</taxon>
        <taxon>Pseudomonadati</taxon>
        <taxon>Pseudomonadota</taxon>
        <taxon>Alphaproteobacteria</taxon>
        <taxon>Rhodospirillales</taxon>
        <taxon>Rhodospirillaceae</taxon>
        <taxon>Ferrovibrio</taxon>
    </lineage>
</organism>
<dbReference type="PROSITE" id="PS50977">
    <property type="entry name" value="HTH_TETR_2"/>
    <property type="match status" value="1"/>
</dbReference>
<keyword evidence="5" id="KW-1185">Reference proteome</keyword>
<accession>A0ABV7VHR3</accession>
<name>A0ABV7VHR3_9PROT</name>
<protein>
    <submittedName>
        <fullName evidence="4">TetR/AcrR family transcriptional regulator</fullName>
    </submittedName>
</protein>
<gene>
    <name evidence="4" type="ORF">ACFOOQ_14275</name>
</gene>
<proteinExistence type="predicted"/>
<dbReference type="Proteomes" id="UP001595711">
    <property type="component" value="Unassembled WGS sequence"/>
</dbReference>
<evidence type="ECO:0000256" key="2">
    <source>
        <dbReference type="PROSITE-ProRule" id="PRU00335"/>
    </source>
</evidence>